<sequence length="282" mass="30522">MAVRINSFRDIASRYDVVLCDVWGVLHNGIEAFKDACDALTEARAKGVTVVLITNSPRPHPGVVVQIRGLGVPDSAYDRIVTSGDVTRALISAGPKKIYFIGAERDLPLLEGLGVELVSSEDAQMVVCAGFFDDEGETAEDYRVTLSGLVKRKIPFICANPDLVVERGHRLIPCAGAIAKVYEDLGGETRISGKPYIPIYRASLSEAKAVRGGIDLTRVIAVGDGMPTDVKGAQDFGLDLLYISAGIHAREYMIETKTDEAKLTAFLKSEGATPKWWMPRLA</sequence>
<dbReference type="Pfam" id="PF13344">
    <property type="entry name" value="Hydrolase_6"/>
    <property type="match status" value="1"/>
</dbReference>
<dbReference type="Pfam" id="PF13242">
    <property type="entry name" value="Hydrolase_like"/>
    <property type="match status" value="1"/>
</dbReference>
<dbReference type="AlphaFoldDB" id="A0A657LX39"/>
<dbReference type="NCBIfam" id="TIGR01460">
    <property type="entry name" value="HAD-SF-IIA"/>
    <property type="match status" value="1"/>
</dbReference>
<dbReference type="PANTHER" id="PTHR19288:SF90">
    <property type="entry name" value="OS08G0542600 PROTEIN"/>
    <property type="match status" value="1"/>
</dbReference>
<dbReference type="Gene3D" id="3.40.50.1000">
    <property type="entry name" value="HAD superfamily/HAD-like"/>
    <property type="match status" value="2"/>
</dbReference>
<dbReference type="SUPFAM" id="SSF56784">
    <property type="entry name" value="HAD-like"/>
    <property type="match status" value="1"/>
</dbReference>
<accession>A0A657LX39</accession>
<dbReference type="InterPro" id="IPR036412">
    <property type="entry name" value="HAD-like_sf"/>
</dbReference>
<reference evidence="1 2" key="1">
    <citation type="submission" date="2016-02" db="EMBL/GenBank/DDBJ databases">
        <title>Genome sequencing of a beta-galactosidase producing bacteria Rhizobium sp. 59.</title>
        <authorList>
            <person name="Wang D."/>
            <person name="Kot W."/>
            <person name="Qin Y."/>
            <person name="Hansen L."/>
            <person name="Naqvi K."/>
            <person name="Rensing C."/>
        </authorList>
    </citation>
    <scope>NUCLEOTIDE SEQUENCE [LARGE SCALE GENOMIC DNA]</scope>
    <source>
        <strain evidence="1 2">59</strain>
    </source>
</reference>
<gene>
    <name evidence="1" type="ORF">AX760_10360</name>
</gene>
<evidence type="ECO:0000313" key="2">
    <source>
        <dbReference type="Proteomes" id="UP000182661"/>
    </source>
</evidence>
<dbReference type="CDD" id="cd07525">
    <property type="entry name" value="HAD_like"/>
    <property type="match status" value="1"/>
</dbReference>
<dbReference type="NCBIfam" id="TIGR01459">
    <property type="entry name" value="HAD-SF-IIA-hyp4"/>
    <property type="match status" value="1"/>
</dbReference>
<dbReference type="PANTHER" id="PTHR19288">
    <property type="entry name" value="4-NITROPHENYLPHOSPHATASE-RELATED"/>
    <property type="match status" value="1"/>
</dbReference>
<dbReference type="EMBL" id="LSRP01000024">
    <property type="protein sequence ID" value="OJG00560.1"/>
    <property type="molecule type" value="Genomic_DNA"/>
</dbReference>
<protein>
    <submittedName>
        <fullName evidence="1">HAD family hydrolase</fullName>
    </submittedName>
</protein>
<dbReference type="Proteomes" id="UP000182661">
    <property type="component" value="Unassembled WGS sequence"/>
</dbReference>
<evidence type="ECO:0000313" key="1">
    <source>
        <dbReference type="EMBL" id="OJG00560.1"/>
    </source>
</evidence>
<dbReference type="RefSeq" id="WP_071831384.1">
    <property type="nucleotide sequence ID" value="NZ_LSRP01000024.1"/>
</dbReference>
<dbReference type="GO" id="GO:0005737">
    <property type="term" value="C:cytoplasm"/>
    <property type="evidence" value="ECO:0007669"/>
    <property type="project" value="TreeGrafter"/>
</dbReference>
<organism evidence="1 2">
    <name type="scientific">Pararhizobium antarcticum</name>
    <dbReference type="NCBI Taxonomy" id="1798805"/>
    <lineage>
        <taxon>Bacteria</taxon>
        <taxon>Pseudomonadati</taxon>
        <taxon>Pseudomonadota</taxon>
        <taxon>Alphaproteobacteria</taxon>
        <taxon>Hyphomicrobiales</taxon>
        <taxon>Rhizobiaceae</taxon>
        <taxon>Rhizobium/Agrobacterium group</taxon>
        <taxon>Pararhizobium</taxon>
    </lineage>
</organism>
<keyword evidence="1" id="KW-0378">Hydrolase</keyword>
<dbReference type="GO" id="GO:0016791">
    <property type="term" value="F:phosphatase activity"/>
    <property type="evidence" value="ECO:0007669"/>
    <property type="project" value="TreeGrafter"/>
</dbReference>
<keyword evidence="2" id="KW-1185">Reference proteome</keyword>
<name>A0A657LX39_9HYPH</name>
<dbReference type="OrthoDB" id="9791073at2"/>
<dbReference type="InterPro" id="IPR023214">
    <property type="entry name" value="HAD_sf"/>
</dbReference>
<comment type="caution">
    <text evidence="1">The sequence shown here is derived from an EMBL/GenBank/DDBJ whole genome shotgun (WGS) entry which is preliminary data.</text>
</comment>
<dbReference type="InterPro" id="IPR006356">
    <property type="entry name" value="HAD-SF_hydro_IIA_hyp3"/>
</dbReference>
<dbReference type="InterPro" id="IPR006357">
    <property type="entry name" value="HAD-SF_hydro_IIA"/>
</dbReference>
<proteinExistence type="predicted"/>